<proteinExistence type="predicted"/>
<dbReference type="InterPro" id="IPR011009">
    <property type="entry name" value="Kinase-like_dom_sf"/>
</dbReference>
<dbReference type="AlphaFoldDB" id="A0A0V1Q6T0"/>
<dbReference type="Pfam" id="PF00069">
    <property type="entry name" value="Pkinase"/>
    <property type="match status" value="1"/>
</dbReference>
<dbReference type="OrthoDB" id="410920at2759"/>
<dbReference type="GO" id="GO:0005634">
    <property type="term" value="C:nucleus"/>
    <property type="evidence" value="ECO:0007669"/>
    <property type="project" value="TreeGrafter"/>
</dbReference>
<evidence type="ECO:0000259" key="3">
    <source>
        <dbReference type="PROSITE" id="PS50011"/>
    </source>
</evidence>
<dbReference type="SMART" id="SM00220">
    <property type="entry name" value="S_TKc"/>
    <property type="match status" value="1"/>
</dbReference>
<feature type="compositionally biased region" description="Polar residues" evidence="2">
    <location>
        <begin position="12"/>
        <end position="45"/>
    </location>
</feature>
<dbReference type="Gene3D" id="3.30.200.20">
    <property type="entry name" value="Phosphorylase Kinase, domain 1"/>
    <property type="match status" value="1"/>
</dbReference>
<comment type="caution">
    <text evidence="4">The sequence shown here is derived from an EMBL/GenBank/DDBJ whole genome shotgun (WGS) entry which is preliminary data.</text>
</comment>
<feature type="binding site" evidence="1">
    <location>
        <position position="234"/>
    </location>
    <ligand>
        <name>ATP</name>
        <dbReference type="ChEBI" id="CHEBI:30616"/>
    </ligand>
</feature>
<keyword evidence="1" id="KW-0547">Nucleotide-binding</keyword>
<feature type="region of interest" description="Disordered" evidence="2">
    <location>
        <begin position="1"/>
        <end position="45"/>
    </location>
</feature>
<dbReference type="GO" id="GO:0004674">
    <property type="term" value="F:protein serine/threonine kinase activity"/>
    <property type="evidence" value="ECO:0007669"/>
    <property type="project" value="TreeGrafter"/>
</dbReference>
<keyword evidence="1" id="KW-0067">ATP-binding</keyword>
<keyword evidence="5" id="KW-1185">Reference proteome</keyword>
<dbReference type="GO" id="GO:0005737">
    <property type="term" value="C:cytoplasm"/>
    <property type="evidence" value="ECO:0007669"/>
    <property type="project" value="TreeGrafter"/>
</dbReference>
<organism evidence="4 5">
    <name type="scientific">Debaryomyces fabryi</name>
    <dbReference type="NCBI Taxonomy" id="58627"/>
    <lineage>
        <taxon>Eukaryota</taxon>
        <taxon>Fungi</taxon>
        <taxon>Dikarya</taxon>
        <taxon>Ascomycota</taxon>
        <taxon>Saccharomycotina</taxon>
        <taxon>Pichiomycetes</taxon>
        <taxon>Debaryomycetaceae</taxon>
        <taxon>Debaryomyces</taxon>
    </lineage>
</organism>
<gene>
    <name evidence="4" type="ORF">AC631_00093</name>
</gene>
<evidence type="ECO:0000313" key="5">
    <source>
        <dbReference type="Proteomes" id="UP000054251"/>
    </source>
</evidence>
<dbReference type="InterPro" id="IPR000719">
    <property type="entry name" value="Prot_kinase_dom"/>
</dbReference>
<dbReference type="Gene3D" id="1.10.510.10">
    <property type="entry name" value="Transferase(Phosphotransferase) domain 1"/>
    <property type="match status" value="1"/>
</dbReference>
<evidence type="ECO:0000256" key="1">
    <source>
        <dbReference type="PROSITE-ProRule" id="PRU10141"/>
    </source>
</evidence>
<dbReference type="RefSeq" id="XP_015470324.1">
    <property type="nucleotide sequence ID" value="XM_015608923.1"/>
</dbReference>
<dbReference type="EMBL" id="LMYN01000001">
    <property type="protein sequence ID" value="KSA04222.1"/>
    <property type="molecule type" value="Genomic_DNA"/>
</dbReference>
<dbReference type="PANTHER" id="PTHR44167">
    <property type="entry name" value="OVARIAN-SPECIFIC SERINE/THREONINE-PROTEIN KINASE LOK-RELATED"/>
    <property type="match status" value="1"/>
</dbReference>
<reference evidence="4 5" key="1">
    <citation type="submission" date="2015-11" db="EMBL/GenBank/DDBJ databases">
        <title>The genome of Debaryomyces fabryi.</title>
        <authorList>
            <person name="Tafer H."/>
            <person name="Lopandic K."/>
        </authorList>
    </citation>
    <scope>NUCLEOTIDE SEQUENCE [LARGE SCALE GENOMIC DNA]</scope>
    <source>
        <strain evidence="4 5">CBS 789</strain>
    </source>
</reference>
<dbReference type="Proteomes" id="UP000054251">
    <property type="component" value="Unassembled WGS sequence"/>
</dbReference>
<protein>
    <recommendedName>
        <fullName evidence="3">Protein kinase domain-containing protein</fullName>
    </recommendedName>
</protein>
<feature type="domain" description="Protein kinase" evidence="3">
    <location>
        <begin position="204"/>
        <end position="551"/>
    </location>
</feature>
<dbReference type="PANTHER" id="PTHR44167:SF24">
    <property type="entry name" value="SERINE_THREONINE-PROTEIN KINASE CHK2"/>
    <property type="match status" value="1"/>
</dbReference>
<evidence type="ECO:0000313" key="4">
    <source>
        <dbReference type="EMBL" id="KSA04222.1"/>
    </source>
</evidence>
<sequence length="564" mass="64188">MALSNPFHKSGRNQAVSPSNPSAPNQRQEVQPAQENPYKNPNVVTNCTSPLKVNVNMINNSDEEIDRRGASLGEPFNLSPSPSISSSKINFDKITQLPTPIINNNNESFANFSPPKEQYLDIQKSRNVRNLDTGRVVSEYRPLHTGHQNLNVQTPSKRFVSNPLNDSSTSIVSVPVSNIPSPPDETQSRFSNHQFYSVNRNKVYNFEDEIGTGNFSTVVLGSNVNDAEDKVAIKVISIPLDNIDEVHNFKFFIRRELNILHNLSHACIIHLLDYNLNLSIDKSEIESVQAIESENASEEDLSLQRDLNNLKSNNDQLVFLNYCPGGNLFQFLFDNYKLNHANFSYWLVIQRIVSEVIVATSYLHLNDTIHRDIKLENILLNYKFYELEGIHHFGNSFAYPLINVTDFGLSKKLKSSNELLTTRCGSQDYISPELLMGLKYDGKLTDSWSVGVLIYALLENRLPFDIPPLSTSSPTGVSPSVIRRKRAKNNVAHRIAMIDWDWFRVTDMLNDSQIDNSTKQILLELKHTVDLLLVRKDKRLRVQELINHENFDWISKSVPDDFKF</sequence>
<dbReference type="PROSITE" id="PS50011">
    <property type="entry name" value="PROTEIN_KINASE_DOM"/>
    <property type="match status" value="1"/>
</dbReference>
<evidence type="ECO:0000256" key="2">
    <source>
        <dbReference type="SAM" id="MobiDB-lite"/>
    </source>
</evidence>
<dbReference type="GO" id="GO:0044773">
    <property type="term" value="P:mitotic DNA damage checkpoint signaling"/>
    <property type="evidence" value="ECO:0007669"/>
    <property type="project" value="TreeGrafter"/>
</dbReference>
<dbReference type="GeneID" id="26837102"/>
<accession>A0A0V1Q6T0</accession>
<name>A0A0V1Q6T0_9ASCO</name>
<dbReference type="SUPFAM" id="SSF56112">
    <property type="entry name" value="Protein kinase-like (PK-like)"/>
    <property type="match status" value="1"/>
</dbReference>
<dbReference type="GO" id="GO:0030447">
    <property type="term" value="P:filamentous growth"/>
    <property type="evidence" value="ECO:0007669"/>
    <property type="project" value="UniProtKB-ARBA"/>
</dbReference>
<dbReference type="GO" id="GO:0005524">
    <property type="term" value="F:ATP binding"/>
    <property type="evidence" value="ECO:0007669"/>
    <property type="project" value="UniProtKB-UniRule"/>
</dbReference>
<dbReference type="InterPro" id="IPR017441">
    <property type="entry name" value="Protein_kinase_ATP_BS"/>
</dbReference>
<dbReference type="PROSITE" id="PS00107">
    <property type="entry name" value="PROTEIN_KINASE_ATP"/>
    <property type="match status" value="1"/>
</dbReference>